<comment type="caution">
    <text evidence="1">The sequence shown here is derived from an EMBL/GenBank/DDBJ whole genome shotgun (WGS) entry which is preliminary data.</text>
</comment>
<organism evidence="1 2">
    <name type="scientific">Parelaphostrongylus tenuis</name>
    <name type="common">Meningeal worm</name>
    <dbReference type="NCBI Taxonomy" id="148309"/>
    <lineage>
        <taxon>Eukaryota</taxon>
        <taxon>Metazoa</taxon>
        <taxon>Ecdysozoa</taxon>
        <taxon>Nematoda</taxon>
        <taxon>Chromadorea</taxon>
        <taxon>Rhabditida</taxon>
        <taxon>Rhabditina</taxon>
        <taxon>Rhabditomorpha</taxon>
        <taxon>Strongyloidea</taxon>
        <taxon>Metastrongylidae</taxon>
        <taxon>Parelaphostrongylus</taxon>
    </lineage>
</organism>
<protein>
    <submittedName>
        <fullName evidence="1">Uncharacterized protein</fullName>
    </submittedName>
</protein>
<gene>
    <name evidence="1" type="ORF">KIN20_012375</name>
</gene>
<evidence type="ECO:0000313" key="1">
    <source>
        <dbReference type="EMBL" id="KAJ1355103.1"/>
    </source>
</evidence>
<accession>A0AAD5ME48</accession>
<dbReference type="Proteomes" id="UP001196413">
    <property type="component" value="Unassembled WGS sequence"/>
</dbReference>
<keyword evidence="2" id="KW-1185">Reference proteome</keyword>
<dbReference type="AlphaFoldDB" id="A0AAD5ME48"/>
<name>A0AAD5ME48_PARTN</name>
<reference evidence="1" key="1">
    <citation type="submission" date="2021-06" db="EMBL/GenBank/DDBJ databases">
        <title>Parelaphostrongylus tenuis whole genome reference sequence.</title>
        <authorList>
            <person name="Garwood T.J."/>
            <person name="Larsen P.A."/>
            <person name="Fountain-Jones N.M."/>
            <person name="Garbe J.R."/>
            <person name="Macchietto M.G."/>
            <person name="Kania S.A."/>
            <person name="Gerhold R.W."/>
            <person name="Richards J.E."/>
            <person name="Wolf T.M."/>
        </authorList>
    </citation>
    <scope>NUCLEOTIDE SEQUENCE</scope>
    <source>
        <strain evidence="1">MNPRO001-30</strain>
        <tissue evidence="1">Meninges</tissue>
    </source>
</reference>
<proteinExistence type="predicted"/>
<dbReference type="EMBL" id="JAHQIW010002341">
    <property type="protein sequence ID" value="KAJ1355103.1"/>
    <property type="molecule type" value="Genomic_DNA"/>
</dbReference>
<sequence>MEESLKLARKIATAIGYDCGTTRHSDQLNAASGHRIDDDPMEQYQCYMMDVTSWPRLLSSKCGK</sequence>
<evidence type="ECO:0000313" key="2">
    <source>
        <dbReference type="Proteomes" id="UP001196413"/>
    </source>
</evidence>